<sequence length="179" mass="18549">MVSIPRRSSIRRKAAESVCAKVFSTNAVTTAIASVARSATFHLSQFIRTKYRARRVLTADGGSSMTARSRAGGLSKAAIAVSAESCTGTNRLIGLVASISRLRSSRAASISGTPGQSATRIATMENTDRACAEGIASSSSSTTIPCGCSAPYLSRVSRNAGYVVTFKVPTGRAIVTPLV</sequence>
<dbReference type="RefSeq" id="WP_125727774.1">
    <property type="nucleotide sequence ID" value="NZ_QHKI01000032.1"/>
</dbReference>
<reference evidence="1 2" key="1">
    <citation type="submission" date="2018-05" db="EMBL/GenBank/DDBJ databases">
        <title>Evolution of GPA BGCs.</title>
        <authorList>
            <person name="Waglechner N."/>
            <person name="Wright G.D."/>
        </authorList>
    </citation>
    <scope>NUCLEOTIDE SEQUENCE [LARGE SCALE GENOMIC DNA]</scope>
    <source>
        <strain evidence="1 2">A82846</strain>
    </source>
</reference>
<dbReference type="EMBL" id="QHKI01000032">
    <property type="protein sequence ID" value="RSM79516.1"/>
    <property type="molecule type" value="Genomic_DNA"/>
</dbReference>
<dbReference type="AlphaFoldDB" id="A0A428Z2H2"/>
<protein>
    <submittedName>
        <fullName evidence="1">Uncharacterized protein</fullName>
    </submittedName>
</protein>
<evidence type="ECO:0000313" key="2">
    <source>
        <dbReference type="Proteomes" id="UP000287547"/>
    </source>
</evidence>
<evidence type="ECO:0000313" key="1">
    <source>
        <dbReference type="EMBL" id="RSM79516.1"/>
    </source>
</evidence>
<accession>A0A428Z2H2</accession>
<organism evidence="1 2">
    <name type="scientific">Kibdelosporangium aridum</name>
    <dbReference type="NCBI Taxonomy" id="2030"/>
    <lineage>
        <taxon>Bacteria</taxon>
        <taxon>Bacillati</taxon>
        <taxon>Actinomycetota</taxon>
        <taxon>Actinomycetes</taxon>
        <taxon>Pseudonocardiales</taxon>
        <taxon>Pseudonocardiaceae</taxon>
        <taxon>Kibdelosporangium</taxon>
    </lineage>
</organism>
<gene>
    <name evidence="1" type="ORF">DMH04_31555</name>
</gene>
<proteinExistence type="predicted"/>
<name>A0A428Z2H2_KIBAR</name>
<dbReference type="Proteomes" id="UP000287547">
    <property type="component" value="Unassembled WGS sequence"/>
</dbReference>
<comment type="caution">
    <text evidence="1">The sequence shown here is derived from an EMBL/GenBank/DDBJ whole genome shotgun (WGS) entry which is preliminary data.</text>
</comment>